<reference evidence="2" key="1">
    <citation type="submission" date="2012-05" db="EMBL/GenBank/DDBJ databases">
        <authorList>
            <person name="Krishnakumar V."/>
            <person name="Cheung F."/>
            <person name="Xiao Y."/>
            <person name="Chan A."/>
            <person name="Moskal W.A."/>
            <person name="Town C.D."/>
        </authorList>
    </citation>
    <scope>NUCLEOTIDE SEQUENCE</scope>
</reference>
<protein>
    <submittedName>
        <fullName evidence="2">Uncharacterized protein</fullName>
    </submittedName>
</protein>
<feature type="region of interest" description="Disordered" evidence="1">
    <location>
        <begin position="23"/>
        <end position="67"/>
    </location>
</feature>
<proteinExistence type="evidence at transcript level"/>
<dbReference type="AlphaFoldDB" id="I3SNG2"/>
<dbReference type="EMBL" id="BT142010">
    <property type="protein sequence ID" value="AFK41804.1"/>
    <property type="molecule type" value="mRNA"/>
</dbReference>
<evidence type="ECO:0000256" key="1">
    <source>
        <dbReference type="SAM" id="MobiDB-lite"/>
    </source>
</evidence>
<name>I3SNG2_LOTJA</name>
<accession>I3SNG2</accession>
<evidence type="ECO:0000313" key="2">
    <source>
        <dbReference type="EMBL" id="AFK41804.1"/>
    </source>
</evidence>
<organism evidence="2">
    <name type="scientific">Lotus japonicus</name>
    <name type="common">Lotus corniculatus var. japonicus</name>
    <dbReference type="NCBI Taxonomy" id="34305"/>
    <lineage>
        <taxon>Eukaryota</taxon>
        <taxon>Viridiplantae</taxon>
        <taxon>Streptophyta</taxon>
        <taxon>Embryophyta</taxon>
        <taxon>Tracheophyta</taxon>
        <taxon>Spermatophyta</taxon>
        <taxon>Magnoliopsida</taxon>
        <taxon>eudicotyledons</taxon>
        <taxon>Gunneridae</taxon>
        <taxon>Pentapetalae</taxon>
        <taxon>rosids</taxon>
        <taxon>fabids</taxon>
        <taxon>Fabales</taxon>
        <taxon>Fabaceae</taxon>
        <taxon>Papilionoideae</taxon>
        <taxon>50 kb inversion clade</taxon>
        <taxon>NPAAA clade</taxon>
        <taxon>Hologalegina</taxon>
        <taxon>robinioid clade</taxon>
        <taxon>Loteae</taxon>
        <taxon>Lotus</taxon>
    </lineage>
</organism>
<feature type="compositionally biased region" description="Polar residues" evidence="1">
    <location>
        <begin position="46"/>
        <end position="64"/>
    </location>
</feature>
<sequence length="148" mass="16113">MMSSLRIQNLRQQLLEAEEAAARELEPKSNHGTSNSFNNHGGGGQNFSNAKINSGANSGDQDSYGQDYFSDAKINRGANYGDRYGYGQDYFSNNAKINSGTNSTDRNRYRTANNYGGRALNNGGTFNGHGNGGFIDGDFHAPTTNYNY</sequence>
<feature type="compositionally biased region" description="Polar residues" evidence="1">
    <location>
        <begin position="30"/>
        <end position="39"/>
    </location>
</feature>